<dbReference type="RefSeq" id="XP_028865588.1">
    <property type="nucleotide sequence ID" value="XM_029009755.1"/>
</dbReference>
<sequence>MSSVARSPPVPSNGVTSEQGDSASSGTDAQSASVAPNDPIYYLYGEDVRWWEEEEDKGDTIPATEAWEHPPRPQCLLETIHKLNDTHIPSPFLYTRYPHEYKSEAYTLYHEPESQRKKSDPPKEQSAPKETSEPHRRRVNIELTPVKRPEACAKPRKSLRERLEDGEVVFYEDYVEREIARDYCRLFGHPFSVPRHDWGGGDFFFGEHVPPVVSEPKDAPGQDDDDKLSEKSAESVEAPVKHRQVDALILSDSSLDSAQRQEMLEGKIANLYSALPSGATRQRHPKDRLVSFHHLRTYAYMIDSVTKCPLIHVELQSALKQGWSPERETAKLQPRTRTRQLPHDPYTVTPEQLARANEILASRRKIKADSSKDVKVMVSRRQAAQKETVQVGGGRYEV</sequence>
<keyword evidence="3" id="KW-1185">Reference proteome</keyword>
<feature type="region of interest" description="Disordered" evidence="1">
    <location>
        <begin position="210"/>
        <end position="237"/>
    </location>
</feature>
<feature type="compositionally biased region" description="Basic and acidic residues" evidence="1">
    <location>
        <begin position="228"/>
        <end position="237"/>
    </location>
</feature>
<dbReference type="AlphaFoldDB" id="A0A2H6K8L8"/>
<feature type="compositionally biased region" description="Basic and acidic residues" evidence="1">
    <location>
        <begin position="110"/>
        <end position="134"/>
    </location>
</feature>
<accession>A0A2H6K8L8</accession>
<feature type="compositionally biased region" description="Polar residues" evidence="1">
    <location>
        <begin position="13"/>
        <end position="34"/>
    </location>
</feature>
<organism evidence="2 3">
    <name type="scientific">Babesia ovata</name>
    <dbReference type="NCBI Taxonomy" id="189622"/>
    <lineage>
        <taxon>Eukaryota</taxon>
        <taxon>Sar</taxon>
        <taxon>Alveolata</taxon>
        <taxon>Apicomplexa</taxon>
        <taxon>Aconoidasida</taxon>
        <taxon>Piroplasmida</taxon>
        <taxon>Babesiidae</taxon>
        <taxon>Babesia</taxon>
    </lineage>
</organism>
<feature type="region of interest" description="Disordered" evidence="1">
    <location>
        <begin position="326"/>
        <end position="345"/>
    </location>
</feature>
<gene>
    <name evidence="2" type="ORF">BOVATA_008380</name>
</gene>
<dbReference type="EMBL" id="BDSA01000001">
    <property type="protein sequence ID" value="GBE59345.1"/>
    <property type="molecule type" value="Genomic_DNA"/>
</dbReference>
<dbReference type="OrthoDB" id="364460at2759"/>
<dbReference type="Proteomes" id="UP000236319">
    <property type="component" value="Unassembled WGS sequence"/>
</dbReference>
<name>A0A2H6K8L8_9APIC</name>
<feature type="region of interest" description="Disordered" evidence="1">
    <location>
        <begin position="109"/>
        <end position="140"/>
    </location>
</feature>
<comment type="caution">
    <text evidence="2">The sequence shown here is derived from an EMBL/GenBank/DDBJ whole genome shotgun (WGS) entry which is preliminary data.</text>
</comment>
<evidence type="ECO:0000313" key="3">
    <source>
        <dbReference type="Proteomes" id="UP000236319"/>
    </source>
</evidence>
<evidence type="ECO:0000256" key="1">
    <source>
        <dbReference type="SAM" id="MobiDB-lite"/>
    </source>
</evidence>
<proteinExistence type="predicted"/>
<dbReference type="GeneID" id="39873115"/>
<feature type="region of interest" description="Disordered" evidence="1">
    <location>
        <begin position="1"/>
        <end position="38"/>
    </location>
</feature>
<dbReference type="VEuPathDB" id="PiroplasmaDB:BOVATA_008380"/>
<evidence type="ECO:0000313" key="2">
    <source>
        <dbReference type="EMBL" id="GBE59345.1"/>
    </source>
</evidence>
<protein>
    <submittedName>
        <fullName evidence="2">Chromosome segregation protein, putative</fullName>
    </submittedName>
</protein>
<reference evidence="2 3" key="1">
    <citation type="journal article" date="2017" name="BMC Genomics">
        <title>Whole-genome assembly of Babesia ovata and comparative genomics between closely related pathogens.</title>
        <authorList>
            <person name="Yamagishi J."/>
            <person name="Asada M."/>
            <person name="Hakimi H."/>
            <person name="Tanaka T.Q."/>
            <person name="Sugimoto C."/>
            <person name="Kawazu S."/>
        </authorList>
    </citation>
    <scope>NUCLEOTIDE SEQUENCE [LARGE SCALE GENOMIC DNA]</scope>
    <source>
        <strain evidence="2 3">Miyake</strain>
    </source>
</reference>